<protein>
    <submittedName>
        <fullName evidence="1">Uncharacterized protein</fullName>
    </submittedName>
</protein>
<evidence type="ECO:0000313" key="2">
    <source>
        <dbReference type="Proteomes" id="UP001056201"/>
    </source>
</evidence>
<evidence type="ECO:0000313" key="1">
    <source>
        <dbReference type="EMBL" id="URI05782.1"/>
    </source>
</evidence>
<keyword evidence="2" id="KW-1185">Reference proteome</keyword>
<name>A0ABY4RZ67_AQUTE</name>
<organism evidence="1 2">
    <name type="scientific">Aquincola tertiaricarbonis</name>
    <dbReference type="NCBI Taxonomy" id="391953"/>
    <lineage>
        <taxon>Bacteria</taxon>
        <taxon>Pseudomonadati</taxon>
        <taxon>Pseudomonadota</taxon>
        <taxon>Betaproteobacteria</taxon>
        <taxon>Burkholderiales</taxon>
        <taxon>Sphaerotilaceae</taxon>
        <taxon>Aquincola</taxon>
    </lineage>
</organism>
<dbReference type="Proteomes" id="UP001056201">
    <property type="component" value="Chromosome 1"/>
</dbReference>
<gene>
    <name evidence="1" type="ORF">MW290_07450</name>
</gene>
<proteinExistence type="predicted"/>
<dbReference type="RefSeq" id="WP_250194047.1">
    <property type="nucleotide sequence ID" value="NZ_CP097635.1"/>
</dbReference>
<dbReference type="EMBL" id="CP097635">
    <property type="protein sequence ID" value="URI05782.1"/>
    <property type="molecule type" value="Genomic_DNA"/>
</dbReference>
<reference evidence="1" key="1">
    <citation type="submission" date="2022-05" db="EMBL/GenBank/DDBJ databases">
        <title>An RpoN-dependent PEP-CTERM gene is involved in floc formation of an Aquincola tertiaricarbonis strain.</title>
        <authorList>
            <person name="Qiu D."/>
            <person name="Xia M."/>
        </authorList>
    </citation>
    <scope>NUCLEOTIDE SEQUENCE</scope>
    <source>
        <strain evidence="1">RN12</strain>
    </source>
</reference>
<sequence length="341" mass="37012">MWVVLLLGACGVVWLLARQPVPHPPLEVRSPGPVDTGLWPPAAQTPVFEPIAAASEPMPAVPPAAAPVDPGLRQRSEWLSRLRLSTNLRALLNEAQARPELGGLVLAQRIGTFCSEVEASKQPGTARMDMDVNHPLYARHQSTTARLDAWCSSLVGDENNGSFALTNYMRPGQPDPILNALNDLVFKRGDRAQALAAALQRFDPVMAHVLLPMTVPGGEQPPVVWFNGRRFDTEADPMAETSALPLSHVGPLAECAFGAPCTAADDSMLALQCLQDPMYCAASNRHELVQLMIYDDLGRDPQLTHAQKVEMSAQLLARAQSMADEVVRQIQAKNIAAFMPR</sequence>
<accession>A0ABY4RZ67</accession>